<comment type="catalytic activity">
    <reaction evidence="1">
        <text>ATP + protein L-histidine = ADP + protein N-phospho-L-histidine.</text>
        <dbReference type="EC" id="2.7.13.3"/>
    </reaction>
</comment>
<dbReference type="PANTHER" id="PTHR24421">
    <property type="entry name" value="NITRATE/NITRITE SENSOR PROTEIN NARX-RELATED"/>
    <property type="match status" value="1"/>
</dbReference>
<evidence type="ECO:0000256" key="6">
    <source>
        <dbReference type="ARBA" id="ARBA00022777"/>
    </source>
</evidence>
<dbReference type="Pfam" id="PF02518">
    <property type="entry name" value="HATPase_c"/>
    <property type="match status" value="1"/>
</dbReference>
<feature type="transmembrane region" description="Helical" evidence="10">
    <location>
        <begin position="298"/>
        <end position="317"/>
    </location>
</feature>
<accession>A0A3E0VQM8</accession>
<evidence type="ECO:0000259" key="12">
    <source>
        <dbReference type="Pfam" id="PF07730"/>
    </source>
</evidence>
<reference evidence="14 15" key="1">
    <citation type="submission" date="2017-04" db="EMBL/GenBank/DDBJ databases">
        <title>Comparative genome analysis of Subtercola boreus.</title>
        <authorList>
            <person name="Cho Y.-J."/>
            <person name="Cho A."/>
            <person name="Kim O.-S."/>
            <person name="Lee J.-I."/>
        </authorList>
    </citation>
    <scope>NUCLEOTIDE SEQUENCE [LARGE SCALE GENOMIC DNA]</scope>
    <source>
        <strain evidence="14 15">K300</strain>
    </source>
</reference>
<dbReference type="InterPro" id="IPR036890">
    <property type="entry name" value="HATPase_C_sf"/>
</dbReference>
<feature type="transmembrane region" description="Helical" evidence="10">
    <location>
        <begin position="337"/>
        <end position="360"/>
    </location>
</feature>
<evidence type="ECO:0000313" key="14">
    <source>
        <dbReference type="EMBL" id="RFA11167.1"/>
    </source>
</evidence>
<evidence type="ECO:0000256" key="10">
    <source>
        <dbReference type="SAM" id="Phobius"/>
    </source>
</evidence>
<evidence type="ECO:0000256" key="1">
    <source>
        <dbReference type="ARBA" id="ARBA00000085"/>
    </source>
</evidence>
<dbReference type="Pfam" id="PF23539">
    <property type="entry name" value="DUF7134"/>
    <property type="match status" value="1"/>
</dbReference>
<evidence type="ECO:0000256" key="3">
    <source>
        <dbReference type="ARBA" id="ARBA00022553"/>
    </source>
</evidence>
<evidence type="ECO:0000259" key="11">
    <source>
        <dbReference type="Pfam" id="PF02518"/>
    </source>
</evidence>
<keyword evidence="8" id="KW-0902">Two-component regulatory system</keyword>
<dbReference type="Gene3D" id="1.20.5.1930">
    <property type="match status" value="1"/>
</dbReference>
<evidence type="ECO:0000256" key="8">
    <source>
        <dbReference type="ARBA" id="ARBA00023012"/>
    </source>
</evidence>
<keyword evidence="10" id="KW-1133">Transmembrane helix</keyword>
<feature type="region of interest" description="Disordered" evidence="9">
    <location>
        <begin position="63"/>
        <end position="107"/>
    </location>
</feature>
<dbReference type="InterPro" id="IPR011712">
    <property type="entry name" value="Sig_transdc_His_kin_sub3_dim/P"/>
</dbReference>
<keyword evidence="6" id="KW-0418">Kinase</keyword>
<keyword evidence="15" id="KW-1185">Reference proteome</keyword>
<dbReference type="EMBL" id="NBWZ01000001">
    <property type="protein sequence ID" value="RFA11167.1"/>
    <property type="molecule type" value="Genomic_DNA"/>
</dbReference>
<keyword evidence="10" id="KW-0812">Transmembrane</keyword>
<dbReference type="AlphaFoldDB" id="A0A3E0VQM8"/>
<evidence type="ECO:0000256" key="4">
    <source>
        <dbReference type="ARBA" id="ARBA00022679"/>
    </source>
</evidence>
<feature type="compositionally biased region" description="Basic and acidic residues" evidence="9">
    <location>
        <begin position="78"/>
        <end position="90"/>
    </location>
</feature>
<keyword evidence="5" id="KW-0547">Nucleotide-binding</keyword>
<sequence length="615" mass="65825">MQRGPRLAGLLDQVGEVGVGGSDGFVLRDDSGHRGRETFTLRRNRYHQRGGRGRRWCRRFRPIDGEGFSRHGSSQPRSTDDRSRKPELVENSRNTPPVEEKMPRPRWCGGGAGRWQVAARAACGSEGGMRQRRRHAAAKAACGSEGGMRQRRRHAAAKAASVAKAAGGERRRTPGRPPRRTAQQEPCTTAPRAGVRVAPVWTWFETRPRLADAAIAAAAFVLLGAADFVRDGAGGTLIDIVLALSLAFWRRLPGLGLAIAWVGALVQVATVDGLLVGDILILAAVFATGLAESRAVRWAGLASSVVGGGIAGARLILFAPATGDGALVPVDPFYRGVYFGVVSGVVAAALSLFWALGVLVRNRRAAVILRSERDRDRIVAEARLTQERERALLSREMHDLVGHALAVVIAQSDGARYAKATDPAAETTALETINRTARSALDDVRELLSVLREPGDGSASGSGSTVDLDLLVRSVREAGLDVVVSETGIRMPLTAAHDLAMFRVLQESLTNAIRHGGRGTSAIVSVDWGTDDVRFGVTTVETGDRVQDARVPDVRVQDVWVPDARAGAAPGQGLIGMRERMRLLNGSVETGPRTDGSSGFRVAARLPYRAPEVQR</sequence>
<proteinExistence type="predicted"/>
<dbReference type="Gene3D" id="3.30.565.10">
    <property type="entry name" value="Histidine kinase-like ATPase, C-terminal domain"/>
    <property type="match status" value="1"/>
</dbReference>
<dbReference type="EC" id="2.7.13.3" evidence="2"/>
<name>A0A3E0VQM8_9MICO</name>
<organism evidence="14 15">
    <name type="scientific">Subtercola boreus</name>
    <dbReference type="NCBI Taxonomy" id="120213"/>
    <lineage>
        <taxon>Bacteria</taxon>
        <taxon>Bacillati</taxon>
        <taxon>Actinomycetota</taxon>
        <taxon>Actinomycetes</taxon>
        <taxon>Micrococcales</taxon>
        <taxon>Microbacteriaceae</taxon>
        <taxon>Subtercola</taxon>
    </lineage>
</organism>
<feature type="domain" description="Histidine kinase/HSP90-like ATPase" evidence="11">
    <location>
        <begin position="500"/>
        <end position="608"/>
    </location>
</feature>
<dbReference type="InterPro" id="IPR050482">
    <property type="entry name" value="Sensor_HK_TwoCompSys"/>
</dbReference>
<evidence type="ECO:0000256" key="9">
    <source>
        <dbReference type="SAM" id="MobiDB-lite"/>
    </source>
</evidence>
<dbReference type="GO" id="GO:0046983">
    <property type="term" value="F:protein dimerization activity"/>
    <property type="evidence" value="ECO:0007669"/>
    <property type="project" value="InterPro"/>
</dbReference>
<feature type="transmembrane region" description="Helical" evidence="10">
    <location>
        <begin position="258"/>
        <end position="286"/>
    </location>
</feature>
<comment type="caution">
    <text evidence="14">The sequence shown here is derived from an EMBL/GenBank/DDBJ whole genome shotgun (WGS) entry which is preliminary data.</text>
</comment>
<evidence type="ECO:0000259" key="13">
    <source>
        <dbReference type="Pfam" id="PF23539"/>
    </source>
</evidence>
<keyword evidence="4" id="KW-0808">Transferase</keyword>
<dbReference type="SUPFAM" id="SSF55874">
    <property type="entry name" value="ATPase domain of HSP90 chaperone/DNA topoisomerase II/histidine kinase"/>
    <property type="match status" value="1"/>
</dbReference>
<feature type="region of interest" description="Disordered" evidence="9">
    <location>
        <begin position="126"/>
        <end position="191"/>
    </location>
</feature>
<dbReference type="GO" id="GO:0016020">
    <property type="term" value="C:membrane"/>
    <property type="evidence" value="ECO:0007669"/>
    <property type="project" value="InterPro"/>
</dbReference>
<evidence type="ECO:0000256" key="7">
    <source>
        <dbReference type="ARBA" id="ARBA00022840"/>
    </source>
</evidence>
<feature type="domain" description="Signal transduction histidine kinase subgroup 3 dimerisation and phosphoacceptor" evidence="12">
    <location>
        <begin position="389"/>
        <end position="454"/>
    </location>
</feature>
<gene>
    <name evidence="14" type="ORF">B7R54_08260</name>
</gene>
<feature type="domain" description="DUF7134" evidence="13">
    <location>
        <begin position="201"/>
        <end position="364"/>
    </location>
</feature>
<dbReference type="InterPro" id="IPR055558">
    <property type="entry name" value="DUF7134"/>
</dbReference>
<dbReference type="CDD" id="cd16917">
    <property type="entry name" value="HATPase_UhpB-NarQ-NarX-like"/>
    <property type="match status" value="1"/>
</dbReference>
<dbReference type="Proteomes" id="UP000256486">
    <property type="component" value="Unassembled WGS sequence"/>
</dbReference>
<dbReference type="GO" id="GO:0000155">
    <property type="term" value="F:phosphorelay sensor kinase activity"/>
    <property type="evidence" value="ECO:0007669"/>
    <property type="project" value="InterPro"/>
</dbReference>
<keyword evidence="3" id="KW-0597">Phosphoprotein</keyword>
<evidence type="ECO:0000256" key="5">
    <source>
        <dbReference type="ARBA" id="ARBA00022741"/>
    </source>
</evidence>
<dbReference type="PANTHER" id="PTHR24421:SF10">
    <property type="entry name" value="NITRATE_NITRITE SENSOR PROTEIN NARQ"/>
    <property type="match status" value="1"/>
</dbReference>
<evidence type="ECO:0000313" key="15">
    <source>
        <dbReference type="Proteomes" id="UP000256486"/>
    </source>
</evidence>
<dbReference type="GO" id="GO:0005524">
    <property type="term" value="F:ATP binding"/>
    <property type="evidence" value="ECO:0007669"/>
    <property type="project" value="UniProtKB-KW"/>
</dbReference>
<evidence type="ECO:0000256" key="2">
    <source>
        <dbReference type="ARBA" id="ARBA00012438"/>
    </source>
</evidence>
<feature type="compositionally biased region" description="Low complexity" evidence="9">
    <location>
        <begin position="157"/>
        <end position="166"/>
    </location>
</feature>
<keyword evidence="10" id="KW-0472">Membrane</keyword>
<keyword evidence="7" id="KW-0067">ATP-binding</keyword>
<dbReference type="InterPro" id="IPR003594">
    <property type="entry name" value="HATPase_dom"/>
</dbReference>
<dbReference type="Pfam" id="PF07730">
    <property type="entry name" value="HisKA_3"/>
    <property type="match status" value="1"/>
</dbReference>
<protein>
    <recommendedName>
        <fullName evidence="2">histidine kinase</fullName>
        <ecNumber evidence="2">2.7.13.3</ecNumber>
    </recommendedName>
</protein>